<evidence type="ECO:0000313" key="3">
    <source>
        <dbReference type="Proteomes" id="UP000030641"/>
    </source>
</evidence>
<dbReference type="Pfam" id="PF02515">
    <property type="entry name" value="CoA_transf_3"/>
    <property type="match status" value="1"/>
</dbReference>
<evidence type="ECO:0000256" key="1">
    <source>
        <dbReference type="ARBA" id="ARBA00008383"/>
    </source>
</evidence>
<dbReference type="Gene3D" id="3.40.50.10540">
    <property type="entry name" value="Crotonobetainyl-coa:carnitine coa-transferase, domain 1"/>
    <property type="match status" value="1"/>
</dbReference>
<comment type="similarity">
    <text evidence="1">Belongs to the CoA-transferase III family.</text>
</comment>
<dbReference type="AlphaFoldDB" id="A0A074YUK8"/>
<dbReference type="InterPro" id="IPR023606">
    <property type="entry name" value="CoA-Trfase_III_dom_1_sf"/>
</dbReference>
<sequence>MAAHEIRPDVYGPGTFADVDFTPLPTEAARLLRHLAQITPGFTASAAALENVEFSGRDLPIIPGPLKSQAFTAALQAMIGIVGKELNELRGIAVGKIYIDVDKCGLYPATPALVSIGKMDIAEIQKTGTLAKVGTDVDHGVVNKTPLYVRSWAIYPTKDPVVWYQIMSSLDTPGFLESYGIDASMDVSSKDEAYEVLKKTFSKYSAAELDLKNMEDGFCGQTCYTPEQWRKTLMGKTLARQPLVNIRRINDGHGPVPLKGSEDKRPLAGVKIIELARVIAAPATCAALASLGAEIIKVQSPNIPDLQPLSLTLTAGKKIYALDLTKQADKDKLHNLIDGADVVVQAFRLGSMKRKGFGLEGILDIIKQRNKGIVYLDLNCYGPDGYYAERPGFQQIADAASGCSYVMGKAYGFDEGVGVLPPLPIADMLSGALAVIDVMLALRDRAKHGGSYHANVALTAVDAIQLSKVFGLYSPEIVRKIQDTYNFAPMTPDLHVEELLYVLGDAWSKHGILKPEYMASFTTQWGENHAILSPIVKYDDSAAEPKWSHGPVPYCSSGTEPAWSS</sequence>
<dbReference type="InterPro" id="IPR052985">
    <property type="entry name" value="CoA-trans_III_biosynth/detox"/>
</dbReference>
<dbReference type="GO" id="GO:0003824">
    <property type="term" value="F:catalytic activity"/>
    <property type="evidence" value="ECO:0007669"/>
    <property type="project" value="InterPro"/>
</dbReference>
<dbReference type="PANTHER" id="PTHR48229">
    <property type="entry name" value="CAIB/BAIF FAMILY ENZYME (AFU_ORTHOLOGUE AFUA_1G05360)-RELATED"/>
    <property type="match status" value="1"/>
</dbReference>
<name>A0A074YUK8_AURSE</name>
<dbReference type="OMA" id="KRTCALD"/>
<dbReference type="HOGENOM" id="CLU_021588_1_1_1"/>
<dbReference type="GeneID" id="25363479"/>
<accession>A0A074YUK8</accession>
<dbReference type="SUPFAM" id="SSF89796">
    <property type="entry name" value="CoA-transferase family III (CaiB/BaiF)"/>
    <property type="match status" value="2"/>
</dbReference>
<dbReference type="RefSeq" id="XP_013346140.1">
    <property type="nucleotide sequence ID" value="XM_013490686.1"/>
</dbReference>
<reference evidence="2 3" key="1">
    <citation type="journal article" date="2014" name="BMC Genomics">
        <title>Genome sequencing of four Aureobasidium pullulans varieties: biotechnological potential, stress tolerance, and description of new species.</title>
        <authorList>
            <person name="Gostin Ar C."/>
            <person name="Ohm R.A."/>
            <person name="Kogej T."/>
            <person name="Sonjak S."/>
            <person name="Turk M."/>
            <person name="Zajc J."/>
            <person name="Zalar P."/>
            <person name="Grube M."/>
            <person name="Sun H."/>
            <person name="Han J."/>
            <person name="Sharma A."/>
            <person name="Chiniquy J."/>
            <person name="Ngan C.Y."/>
            <person name="Lipzen A."/>
            <person name="Barry K."/>
            <person name="Grigoriev I.V."/>
            <person name="Gunde-Cimerman N."/>
        </authorList>
    </citation>
    <scope>NUCLEOTIDE SEQUENCE [LARGE SCALE GENOMIC DNA]</scope>
    <source>
        <strain evidence="2 3">EXF-2481</strain>
    </source>
</reference>
<dbReference type="STRING" id="1043005.A0A074YUK8"/>
<dbReference type="PANTHER" id="PTHR48229:SF1">
    <property type="entry name" value="ALPHA METHYLACYL-COA RACEMASE-RELATED"/>
    <property type="match status" value="1"/>
</dbReference>
<dbReference type="Proteomes" id="UP000030641">
    <property type="component" value="Unassembled WGS sequence"/>
</dbReference>
<organism evidence="2 3">
    <name type="scientific">Aureobasidium subglaciale (strain EXF-2481)</name>
    <name type="common">Aureobasidium pullulans var. subglaciale</name>
    <dbReference type="NCBI Taxonomy" id="1043005"/>
    <lineage>
        <taxon>Eukaryota</taxon>
        <taxon>Fungi</taxon>
        <taxon>Dikarya</taxon>
        <taxon>Ascomycota</taxon>
        <taxon>Pezizomycotina</taxon>
        <taxon>Dothideomycetes</taxon>
        <taxon>Dothideomycetidae</taxon>
        <taxon>Dothideales</taxon>
        <taxon>Saccotheciaceae</taxon>
        <taxon>Aureobasidium</taxon>
    </lineage>
</organism>
<dbReference type="OrthoDB" id="2308815at2759"/>
<proteinExistence type="inferred from homology"/>
<dbReference type="InParanoid" id="A0A074YUK8"/>
<dbReference type="InterPro" id="IPR003673">
    <property type="entry name" value="CoA-Trfase_fam_III"/>
</dbReference>
<keyword evidence="3" id="KW-1185">Reference proteome</keyword>
<dbReference type="EMBL" id="KL584753">
    <property type="protein sequence ID" value="KEQ97817.1"/>
    <property type="molecule type" value="Genomic_DNA"/>
</dbReference>
<gene>
    <name evidence="2" type="ORF">AUEXF2481DRAFT_2740</name>
</gene>
<evidence type="ECO:0000313" key="2">
    <source>
        <dbReference type="EMBL" id="KEQ97817.1"/>
    </source>
</evidence>
<protein>
    <submittedName>
        <fullName evidence="2">Uncharacterized protein</fullName>
    </submittedName>
</protein>